<dbReference type="GO" id="GO:0016589">
    <property type="term" value="C:NURF complex"/>
    <property type="evidence" value="ECO:0007669"/>
    <property type="project" value="TreeGrafter"/>
</dbReference>
<dbReference type="GO" id="GO:0071339">
    <property type="term" value="C:MLL1 complex"/>
    <property type="evidence" value="ECO:0007669"/>
    <property type="project" value="TreeGrafter"/>
</dbReference>
<dbReference type="AlphaFoldDB" id="A0A1I7XVX7"/>
<feature type="region of interest" description="Disordered" evidence="1">
    <location>
        <begin position="161"/>
        <end position="216"/>
    </location>
</feature>
<evidence type="ECO:0000313" key="2">
    <source>
        <dbReference type="Proteomes" id="UP000095283"/>
    </source>
</evidence>
<dbReference type="PANTHER" id="PTHR21397:SF2">
    <property type="entry name" value="CHROMATIN COMPLEXES SUBUNIT BAP18"/>
    <property type="match status" value="1"/>
</dbReference>
<feature type="compositionally biased region" description="Polar residues" evidence="1">
    <location>
        <begin position="188"/>
        <end position="200"/>
    </location>
</feature>
<feature type="region of interest" description="Disordered" evidence="1">
    <location>
        <begin position="125"/>
        <end position="149"/>
    </location>
</feature>
<reference evidence="3" key="1">
    <citation type="submission" date="2016-11" db="UniProtKB">
        <authorList>
            <consortium name="WormBaseParasite"/>
        </authorList>
    </citation>
    <scope>IDENTIFICATION</scope>
</reference>
<proteinExistence type="predicted"/>
<sequence>MIRNFAGNAGPSQTANTVTITTTPQAQHQQQISQLPSGESTVNLASKVAEVFLTAGHAFQKLGDLTLQLHTNVEPDECKWTEKDVDQLRDSLTRFAHELDQISESVQGRTTKHIKTDIKRRHLMSEEAARRPASPGMGKRPAGTIPLTQAGIGPKRIALTQAPKAPLTGPSRPFVPARLTTGMAAPPQISSVANQQQQLPTPLLSDPSHHYINTSQ</sequence>
<name>A0A1I7XVX7_HETBA</name>
<accession>A0A1I7XVX7</accession>
<dbReference type="Proteomes" id="UP000095283">
    <property type="component" value="Unplaced"/>
</dbReference>
<protein>
    <submittedName>
        <fullName evidence="3">Chromatin complexes subunit BAP18</fullName>
    </submittedName>
</protein>
<evidence type="ECO:0000256" key="1">
    <source>
        <dbReference type="SAM" id="MobiDB-lite"/>
    </source>
</evidence>
<keyword evidence="2" id="KW-1185">Reference proteome</keyword>
<dbReference type="WBParaSite" id="Hba_21532">
    <property type="protein sequence ID" value="Hba_21532"/>
    <property type="gene ID" value="Hba_21532"/>
</dbReference>
<dbReference type="PANTHER" id="PTHR21397">
    <property type="entry name" value="CHROMATIN COMPLEXES SUBUNIT BAP18-RELATED"/>
    <property type="match status" value="1"/>
</dbReference>
<organism evidence="2 3">
    <name type="scientific">Heterorhabditis bacteriophora</name>
    <name type="common">Entomopathogenic nematode worm</name>
    <dbReference type="NCBI Taxonomy" id="37862"/>
    <lineage>
        <taxon>Eukaryota</taxon>
        <taxon>Metazoa</taxon>
        <taxon>Ecdysozoa</taxon>
        <taxon>Nematoda</taxon>
        <taxon>Chromadorea</taxon>
        <taxon>Rhabditida</taxon>
        <taxon>Rhabditina</taxon>
        <taxon>Rhabditomorpha</taxon>
        <taxon>Strongyloidea</taxon>
        <taxon>Heterorhabditidae</taxon>
        <taxon>Heterorhabditis</taxon>
    </lineage>
</organism>
<evidence type="ECO:0000313" key="3">
    <source>
        <dbReference type="WBParaSite" id="Hba_21532"/>
    </source>
</evidence>